<reference evidence="1" key="1">
    <citation type="submission" date="2021-12" db="EMBL/GenBank/DDBJ databases">
        <authorList>
            <person name="Cha I.-T."/>
            <person name="Lee K.-E."/>
            <person name="Park S.-J."/>
        </authorList>
    </citation>
    <scope>NUCLEOTIDE SEQUENCE</scope>
    <source>
        <strain evidence="1">YSM-43</strain>
    </source>
</reference>
<evidence type="ECO:0008006" key="3">
    <source>
        <dbReference type="Google" id="ProtNLM"/>
    </source>
</evidence>
<sequence>MIKIKVKKSLVLLFLLIILFSCKSTYTKIGDKDANYIPYYLKVYEADSLFLVENYQESYKILDSVFKRYEPISLEGYVSEYGDYLASAVMTGNTKNFRKKVIYGFENFGSIDNSKIDTYRYTDTIIKIAKITSEEIDSLVQKYNSKLNLSLRNELLQMIKEDQFIRKNGVENEIVEIEKMKIAHRKKMDAIFSTYGYPSYGLLGINKGYEFEDVVVFHILLLHQDNNYLEKIMPFLLESVKQGKMFPEDYAIVYDRYTLNKVTNSGNYQFYTLRK</sequence>
<dbReference type="RefSeq" id="WP_246917105.1">
    <property type="nucleotide sequence ID" value="NZ_CP090145.1"/>
</dbReference>
<reference evidence="1" key="2">
    <citation type="submission" date="2022-04" db="EMBL/GenBank/DDBJ databases">
        <title>Complete Genome Sequence of Flavobacterium sediminilitoris YSM-43, Isolated from a Tidal Sediment.</title>
        <authorList>
            <person name="Lee P.A."/>
        </authorList>
    </citation>
    <scope>NUCLEOTIDE SEQUENCE</scope>
    <source>
        <strain evidence="1">YSM-43</strain>
    </source>
</reference>
<dbReference type="PROSITE" id="PS51257">
    <property type="entry name" value="PROKAR_LIPOPROTEIN"/>
    <property type="match status" value="1"/>
</dbReference>
<keyword evidence="2" id="KW-1185">Reference proteome</keyword>
<dbReference type="EMBL" id="CP090145">
    <property type="protein sequence ID" value="UOX34313.1"/>
    <property type="molecule type" value="Genomic_DNA"/>
</dbReference>
<gene>
    <name evidence="1" type="ORF">LXD69_02065</name>
</gene>
<name>A0ABY4HP12_9FLAO</name>
<accession>A0ABY4HP12</accession>
<protein>
    <recommendedName>
        <fullName evidence="3">Lipoprotein</fullName>
    </recommendedName>
</protein>
<evidence type="ECO:0000313" key="2">
    <source>
        <dbReference type="Proteomes" id="UP000830454"/>
    </source>
</evidence>
<dbReference type="Proteomes" id="UP000830454">
    <property type="component" value="Chromosome"/>
</dbReference>
<evidence type="ECO:0000313" key="1">
    <source>
        <dbReference type="EMBL" id="UOX34313.1"/>
    </source>
</evidence>
<organism evidence="1 2">
    <name type="scientific">Flavobacterium sediminilitoris</name>
    <dbReference type="NCBI Taxonomy" id="2024526"/>
    <lineage>
        <taxon>Bacteria</taxon>
        <taxon>Pseudomonadati</taxon>
        <taxon>Bacteroidota</taxon>
        <taxon>Flavobacteriia</taxon>
        <taxon>Flavobacteriales</taxon>
        <taxon>Flavobacteriaceae</taxon>
        <taxon>Flavobacterium</taxon>
    </lineage>
</organism>
<proteinExistence type="predicted"/>